<dbReference type="AlphaFoldDB" id="A0A6J5Z1V0"/>
<evidence type="ECO:0000256" key="1">
    <source>
        <dbReference type="SAM" id="Phobius"/>
    </source>
</evidence>
<gene>
    <name evidence="2" type="ORF">UFOPK3522_00238</name>
</gene>
<name>A0A6J5Z1V0_9ZZZZ</name>
<protein>
    <submittedName>
        <fullName evidence="2">Unannotated protein</fullName>
    </submittedName>
</protein>
<proteinExistence type="predicted"/>
<keyword evidence="1" id="KW-0472">Membrane</keyword>
<keyword evidence="1" id="KW-0812">Transmembrane</keyword>
<accession>A0A6J5Z1V0</accession>
<organism evidence="2">
    <name type="scientific">freshwater metagenome</name>
    <dbReference type="NCBI Taxonomy" id="449393"/>
    <lineage>
        <taxon>unclassified sequences</taxon>
        <taxon>metagenomes</taxon>
        <taxon>ecological metagenomes</taxon>
    </lineage>
</organism>
<feature type="transmembrane region" description="Helical" evidence="1">
    <location>
        <begin position="191"/>
        <end position="212"/>
    </location>
</feature>
<evidence type="ECO:0000313" key="2">
    <source>
        <dbReference type="EMBL" id="CAB4336685.1"/>
    </source>
</evidence>
<sequence>MALDNNQARFVVGVSRATGLDPRVLVAWIQQEGANAPNGTGGYNYLNLSKGNGNVGEVSTSKRFANFGNVDASIESTVRRLNNPFARPILATARARGNPSQQIAAIAATGWDAAGYGGPGGPNLRNTFSALFTPAALTGQALGPEAAGGVASTAGTKSAADWTSYDAKNLGTDLSIKSPLDFLKKLLEPELWLRIGQVIGGAILLGMGLFLLMRQIGLAAPTTPLAAIAAAA</sequence>
<dbReference type="EMBL" id="CAESAO010000011">
    <property type="protein sequence ID" value="CAB4336685.1"/>
    <property type="molecule type" value="Genomic_DNA"/>
</dbReference>
<keyword evidence="1" id="KW-1133">Transmembrane helix</keyword>
<reference evidence="2" key="1">
    <citation type="submission" date="2020-05" db="EMBL/GenBank/DDBJ databases">
        <authorList>
            <person name="Chiriac C."/>
            <person name="Salcher M."/>
            <person name="Ghai R."/>
            <person name="Kavagutti S V."/>
        </authorList>
    </citation>
    <scope>NUCLEOTIDE SEQUENCE</scope>
</reference>